<dbReference type="Gene3D" id="3.40.640.10">
    <property type="entry name" value="Type I PLP-dependent aspartate aminotransferase-like (Major domain)"/>
    <property type="match status" value="1"/>
</dbReference>
<dbReference type="InterPro" id="IPR015422">
    <property type="entry name" value="PyrdxlP-dep_Trfase_small"/>
</dbReference>
<gene>
    <name evidence="5" type="ORF">JCM19296_2851</name>
</gene>
<dbReference type="CDD" id="cd00616">
    <property type="entry name" value="AHBA_syn"/>
    <property type="match status" value="1"/>
</dbReference>
<accession>A0A081DEA0</accession>
<proteinExistence type="inferred from homology"/>
<dbReference type="InterPro" id="IPR015421">
    <property type="entry name" value="PyrdxlP-dep_Trfase_major"/>
</dbReference>
<feature type="active site" description="Proton acceptor" evidence="2">
    <location>
        <position position="190"/>
    </location>
</feature>
<feature type="modified residue" description="N6-(pyridoxal phosphate)lysine" evidence="3">
    <location>
        <position position="190"/>
    </location>
</feature>
<keyword evidence="5" id="KW-0808">Transferase</keyword>
<dbReference type="InterPro" id="IPR015424">
    <property type="entry name" value="PyrdxlP-dep_Trfase"/>
</dbReference>
<dbReference type="Gene3D" id="3.90.1150.10">
    <property type="entry name" value="Aspartate Aminotransferase, domain 1"/>
    <property type="match status" value="1"/>
</dbReference>
<dbReference type="GO" id="GO:0030170">
    <property type="term" value="F:pyridoxal phosphate binding"/>
    <property type="evidence" value="ECO:0007669"/>
    <property type="project" value="TreeGrafter"/>
</dbReference>
<evidence type="ECO:0000313" key="5">
    <source>
        <dbReference type="EMBL" id="GAK77246.1"/>
    </source>
</evidence>
<evidence type="ECO:0000256" key="3">
    <source>
        <dbReference type="PIRSR" id="PIRSR000390-2"/>
    </source>
</evidence>
<reference evidence="5 6" key="1">
    <citation type="journal article" date="2014" name="Genome Announc.">
        <title>Draft Genome Sequences of Marine Flavobacterium Nonlabens Strains NR17, NR24, NR27, NR32, NR33, and Ara13.</title>
        <authorList>
            <person name="Nakanishi M."/>
            <person name="Meirelles P."/>
            <person name="Suzuki R."/>
            <person name="Takatani N."/>
            <person name="Mino S."/>
            <person name="Suda W."/>
            <person name="Oshima K."/>
            <person name="Hattori M."/>
            <person name="Ohkuma M."/>
            <person name="Hosokawa M."/>
            <person name="Miyashita K."/>
            <person name="Thompson F.L."/>
            <person name="Niwa A."/>
            <person name="Sawabe T."/>
            <person name="Sawabe T."/>
        </authorList>
    </citation>
    <scope>NUCLEOTIDE SEQUENCE [LARGE SCALE GENOMIC DNA]</scope>
    <source>
        <strain evidence="6">JCM19296</strain>
    </source>
</reference>
<evidence type="ECO:0000256" key="1">
    <source>
        <dbReference type="ARBA" id="ARBA00037999"/>
    </source>
</evidence>
<evidence type="ECO:0000256" key="2">
    <source>
        <dbReference type="PIRSR" id="PIRSR000390-1"/>
    </source>
</evidence>
<dbReference type="PANTHER" id="PTHR30244">
    <property type="entry name" value="TRANSAMINASE"/>
    <property type="match status" value="1"/>
</dbReference>
<sequence length="378" mass="42383">MKKRIYLSPPIYGDQTVLSIPSSINVYDDIYKDIDGFEKIVKDYLNTDKQVVALNSGTSAIHMALILAGVEEDDIVLCQSMTFVACANPILYQKAKPVFVGSEESTWNMCPEALELAYLECVKKGKTPPKAIIVTSLYGMSSDMDAIGSFARKNSIKLIEDSAEALGGAYRNEKLSTIGDYGILSFNLNKIITTAGGGILVVNSIEEKQKALHLATQAKTNLPYYHHDTLGYNYRLGHINAALGVIQFKELENNLQKRKANHNFYEELFKHMSGIYVHKEPDSHFISNHWLSAILVDPSKTGGITPEDIRLSLEKDNIESRPLWKPMHMQPLYKDYPYYGNKVCETLFENGLCLPSGSNLTDEDRQRITSSIHTIFNK</sequence>
<dbReference type="GO" id="GO:0000271">
    <property type="term" value="P:polysaccharide biosynthetic process"/>
    <property type="evidence" value="ECO:0007669"/>
    <property type="project" value="TreeGrafter"/>
</dbReference>
<evidence type="ECO:0000256" key="4">
    <source>
        <dbReference type="RuleBase" id="RU004508"/>
    </source>
</evidence>
<organism evidence="5 6">
    <name type="scientific">Nonlabens ulvanivorans</name>
    <name type="common">Persicivirga ulvanivorans</name>
    <dbReference type="NCBI Taxonomy" id="906888"/>
    <lineage>
        <taxon>Bacteria</taxon>
        <taxon>Pseudomonadati</taxon>
        <taxon>Bacteroidota</taxon>
        <taxon>Flavobacteriia</taxon>
        <taxon>Flavobacteriales</taxon>
        <taxon>Flavobacteriaceae</taxon>
        <taxon>Nonlabens</taxon>
    </lineage>
</organism>
<dbReference type="PIRSF" id="PIRSF000390">
    <property type="entry name" value="PLP_StrS"/>
    <property type="match status" value="1"/>
</dbReference>
<comment type="caution">
    <text evidence="5">The sequence shown here is derived from an EMBL/GenBank/DDBJ whole genome shotgun (WGS) entry which is preliminary data.</text>
</comment>
<keyword evidence="3 4" id="KW-0663">Pyridoxal phosphate</keyword>
<dbReference type="EMBL" id="BBLG01000007">
    <property type="protein sequence ID" value="GAK77246.1"/>
    <property type="molecule type" value="Genomic_DNA"/>
</dbReference>
<evidence type="ECO:0000313" key="6">
    <source>
        <dbReference type="Proteomes" id="UP000028980"/>
    </source>
</evidence>
<dbReference type="PANTHER" id="PTHR30244:SF34">
    <property type="entry name" value="DTDP-4-AMINO-4,6-DIDEOXYGALACTOSE TRANSAMINASE"/>
    <property type="match status" value="1"/>
</dbReference>
<comment type="similarity">
    <text evidence="1 4">Belongs to the DegT/DnrJ/EryC1 family.</text>
</comment>
<dbReference type="AlphaFoldDB" id="A0A081DEA0"/>
<dbReference type="Proteomes" id="UP000028980">
    <property type="component" value="Unassembled WGS sequence"/>
</dbReference>
<dbReference type="InterPro" id="IPR000653">
    <property type="entry name" value="DegT/StrS_aminotransferase"/>
</dbReference>
<protein>
    <submittedName>
        <fullName evidence="5">4-keto-6-deoxy-N-acetyl-D-hexosaminyl-(Lipidcarrier) aminotransferase</fullName>
    </submittedName>
</protein>
<dbReference type="GO" id="GO:0008483">
    <property type="term" value="F:transaminase activity"/>
    <property type="evidence" value="ECO:0007669"/>
    <property type="project" value="UniProtKB-KW"/>
</dbReference>
<name>A0A081DEA0_NONUL</name>
<dbReference type="SUPFAM" id="SSF53383">
    <property type="entry name" value="PLP-dependent transferases"/>
    <property type="match status" value="1"/>
</dbReference>
<keyword evidence="5" id="KW-0032">Aminotransferase</keyword>
<dbReference type="Pfam" id="PF01041">
    <property type="entry name" value="DegT_DnrJ_EryC1"/>
    <property type="match status" value="1"/>
</dbReference>